<dbReference type="CDD" id="cd18825">
    <property type="entry name" value="GH43_CtGH43-like"/>
    <property type="match status" value="1"/>
</dbReference>
<dbReference type="InterPro" id="IPR011081">
    <property type="entry name" value="Big_4"/>
</dbReference>
<dbReference type="Pfam" id="PF16640">
    <property type="entry name" value="Big_3_5"/>
    <property type="match status" value="1"/>
</dbReference>
<accession>A0A4Q2KUK8</accession>
<keyword evidence="2" id="KW-0378">Hydrolase</keyword>
<keyword evidence="4" id="KW-0732">Signal</keyword>
<dbReference type="InterPro" id="IPR023296">
    <property type="entry name" value="Glyco_hydro_beta-prop_sf"/>
</dbReference>
<dbReference type="InterPro" id="IPR006710">
    <property type="entry name" value="Glyco_hydro_43"/>
</dbReference>
<name>A0A4Q2KUK8_9MICO</name>
<dbReference type="Proteomes" id="UP000293865">
    <property type="component" value="Unassembled WGS sequence"/>
</dbReference>
<dbReference type="PANTHER" id="PTHR22925:SF3">
    <property type="entry name" value="GLYCOSYL HYDROLASE FAMILY PROTEIN 43"/>
    <property type="match status" value="1"/>
</dbReference>
<evidence type="ECO:0000313" key="6">
    <source>
        <dbReference type="EMBL" id="RXZ68250.1"/>
    </source>
</evidence>
<feature type="chain" id="PRO_5020576692" description="F5/8 type C domain-containing protein" evidence="4">
    <location>
        <begin position="35"/>
        <end position="1443"/>
    </location>
</feature>
<dbReference type="Gene3D" id="2.60.40.10">
    <property type="entry name" value="Immunoglobulins"/>
    <property type="match status" value="1"/>
</dbReference>
<dbReference type="GO" id="GO:0004553">
    <property type="term" value="F:hydrolase activity, hydrolyzing O-glycosyl compounds"/>
    <property type="evidence" value="ECO:0007669"/>
    <property type="project" value="InterPro"/>
</dbReference>
<keyword evidence="7" id="KW-1185">Reference proteome</keyword>
<dbReference type="SUPFAM" id="SSF49785">
    <property type="entry name" value="Galactose-binding domain-like"/>
    <property type="match status" value="1"/>
</dbReference>
<sequence length="1443" mass="150375">MGSARRTRFLASAVTAVLLGLTAATLSPVSVASAAVPTTDAPPTYDRYQAVADPGLTAPGYFQPYWYDTEGRHIQAHGGQLVAGTELGVETDEISAGEENGRAVYYWYGEDRSNGYYNSPGVAVYKSYDTLNWSNEGVALRSVTSKAELQGEYFDALYDTVDDGGNPNTATIDELFYYLNVSQFEADGTTPRIQAIFERPKALYNASTQTWVMWWHADGSTSPGGSNYARSLAAVATSDSPTGPFTLQGAFRLYNEPTYRTACNQNGAVPGGARDMTVFQDTDGNAYVSYSSEENRSLYIAKLNAEYTNVEKTTTTDPTGVQFSADGRYPYIFADGTAGAPQNHVDYTIVKRCGLLEAPAIFVHDGRYYLVASGATGWRPNPQTYYTADSILGGWIRGVQSDDAHEAVSYDTIPEGGDGLLSVGDSRKTSFGSQSTNVFPLDAAKGHYVYMGDRWNSGAADSTYVWLPITIGENGRLQMRNPAVENAKWATGWDATYWDDKGAGSYIWNVTDTGLPATARTNQDLTSLLPPTVEVTANGQAAQVPVTWNTTLFTAPGRQTITGTLAADGVFTAGRTFARTIDVEGRGLFNIAPAASAGASSRTNLAATTNDGSTAKGWDDWATNSAYPLNSWLSYTWNEPRTLASVRVHAFKDGSTATWPSKVAVQYHNGAGQWVDTSVSATVEQNNASPAPVIELDVAPLPATTAIRLNLTTQTRTWQSISEVEIFGYGSSAATALGDLQVDGVTVPGFSPATWSYTVVGKSPAERVVTATPGDASSRVSIVQATAADPFAYATVAELDASGIAAVQTYRVGFVTPATDATLSSITVNGQPLTGFSPGTTSYDGIPIPDGSTPTVAATTTDGKAIATVGAFDPASGKLVISVTAEDPAVTKTYTLGFTYDSRSTDANLGTLTVNGTAVAGFSPDTLAYTVPIGAWGAMPVVEATTRSAAASVTKSVDLSTAVITVAAEHPAYSKRYVLTFSTPDGCADTTIDAPWRSAAWGTAANASFCEAAGSSFRISDANDGAWTTKDNLSVISQPEAVAVGDAIETYVSTVDKGSNTDPRAGLVLRNDLTIAGKATAKGYVILTTSPTGAYLQFDANNNGYIDTQTTNVAAGAWPVHLKLEYTSSTTATGYYRTATSDPWKDVGTATLSAPDAKLDAGVFAAGNNGKGASVASLLDTRLTPKPVTVTSVDPVTAETTAGVAPVLPTSVTVGLSDDSTEPRAVVWPDIPSESYATAGSFTIEGSVEGTELTATATVTVSAAPVTVTSIPPVEVQTKAGTAPELPAAVPVVLSDGGTEQRAVAWEPIEPSAYEAAGSFTVSGSVEGTELRAAAVVSVTAVPFIATTTKLDAPAPAPGKPGTAVVTVSAADKSTASGTVIVTVYRGSEVVATATAELARGKAKLSIAALPAGAYAVVAEYQGTSTFTPSSSPSIAYVIGKAK</sequence>
<dbReference type="Gene3D" id="2.60.120.260">
    <property type="entry name" value="Galactose-binding domain-like"/>
    <property type="match status" value="1"/>
</dbReference>
<keyword evidence="3" id="KW-0326">Glycosidase</keyword>
<dbReference type="InterPro" id="IPR008979">
    <property type="entry name" value="Galactose-bd-like_sf"/>
</dbReference>
<dbReference type="EMBL" id="SDPN01000030">
    <property type="protein sequence ID" value="RXZ68250.1"/>
    <property type="molecule type" value="Genomic_DNA"/>
</dbReference>
<evidence type="ECO:0000313" key="7">
    <source>
        <dbReference type="Proteomes" id="UP000293865"/>
    </source>
</evidence>
<dbReference type="InterPro" id="IPR000421">
    <property type="entry name" value="FA58C"/>
</dbReference>
<evidence type="ECO:0000256" key="3">
    <source>
        <dbReference type="ARBA" id="ARBA00023295"/>
    </source>
</evidence>
<evidence type="ECO:0000256" key="1">
    <source>
        <dbReference type="ARBA" id="ARBA00009865"/>
    </source>
</evidence>
<dbReference type="SUPFAM" id="SSF75005">
    <property type="entry name" value="Arabinanase/levansucrase/invertase"/>
    <property type="match status" value="1"/>
</dbReference>
<dbReference type="InterPro" id="IPR032109">
    <property type="entry name" value="Big_3_5"/>
</dbReference>
<dbReference type="PANTHER" id="PTHR22925">
    <property type="entry name" value="GLYCOSYL HYDROLASE 43 FAMILY MEMBER"/>
    <property type="match status" value="1"/>
</dbReference>
<dbReference type="PROSITE" id="PS50022">
    <property type="entry name" value="FA58C_3"/>
    <property type="match status" value="1"/>
</dbReference>
<evidence type="ECO:0000259" key="5">
    <source>
        <dbReference type="PROSITE" id="PS50022"/>
    </source>
</evidence>
<dbReference type="Pfam" id="PF07532">
    <property type="entry name" value="Big_4"/>
    <property type="match status" value="2"/>
</dbReference>
<gene>
    <name evidence="6" type="ORF">ESP51_14315</name>
</gene>
<organism evidence="6 7">
    <name type="scientific">Agromyces albus</name>
    <dbReference type="NCBI Taxonomy" id="205332"/>
    <lineage>
        <taxon>Bacteria</taxon>
        <taxon>Bacillati</taxon>
        <taxon>Actinomycetota</taxon>
        <taxon>Actinomycetes</taxon>
        <taxon>Micrococcales</taxon>
        <taxon>Microbacteriaceae</taxon>
        <taxon>Agromyces</taxon>
    </lineage>
</organism>
<comment type="caution">
    <text evidence="6">The sequence shown here is derived from an EMBL/GenBank/DDBJ whole genome shotgun (WGS) entry which is preliminary data.</text>
</comment>
<protein>
    <recommendedName>
        <fullName evidence="5">F5/8 type C domain-containing protein</fullName>
    </recommendedName>
</protein>
<evidence type="ECO:0000256" key="4">
    <source>
        <dbReference type="SAM" id="SignalP"/>
    </source>
</evidence>
<dbReference type="Pfam" id="PF04616">
    <property type="entry name" value="Glyco_hydro_43"/>
    <property type="match status" value="1"/>
</dbReference>
<evidence type="ECO:0000256" key="2">
    <source>
        <dbReference type="ARBA" id="ARBA00022801"/>
    </source>
</evidence>
<feature type="signal peptide" evidence="4">
    <location>
        <begin position="1"/>
        <end position="34"/>
    </location>
</feature>
<dbReference type="Gene3D" id="2.115.10.20">
    <property type="entry name" value="Glycosyl hydrolase domain, family 43"/>
    <property type="match status" value="1"/>
</dbReference>
<dbReference type="OrthoDB" id="231241at2"/>
<dbReference type="InterPro" id="IPR013783">
    <property type="entry name" value="Ig-like_fold"/>
</dbReference>
<comment type="similarity">
    <text evidence="1">Belongs to the glycosyl hydrolase 43 family.</text>
</comment>
<proteinExistence type="inferred from homology"/>
<reference evidence="6 7" key="1">
    <citation type="submission" date="2019-01" db="EMBL/GenBank/DDBJ databases">
        <title>Agromyces.</title>
        <authorList>
            <person name="Li J."/>
        </authorList>
    </citation>
    <scope>NUCLEOTIDE SEQUENCE [LARGE SCALE GENOMIC DNA]</scope>
    <source>
        <strain evidence="6 7">DSM 15934</strain>
    </source>
</reference>
<feature type="domain" description="F5/8 type C" evidence="5">
    <location>
        <begin position="576"/>
        <end position="729"/>
    </location>
</feature>
<dbReference type="GO" id="GO:0005975">
    <property type="term" value="P:carbohydrate metabolic process"/>
    <property type="evidence" value="ECO:0007669"/>
    <property type="project" value="InterPro"/>
</dbReference>